<name>A0AAD8LIU5_BABGI</name>
<evidence type="ECO:0000259" key="8">
    <source>
        <dbReference type="Pfam" id="PF01529"/>
    </source>
</evidence>
<feature type="transmembrane region" description="Helical" evidence="7">
    <location>
        <begin position="181"/>
        <end position="205"/>
    </location>
</feature>
<proteinExistence type="inferred from homology"/>
<dbReference type="AlphaFoldDB" id="A0AAD8LIU5"/>
<dbReference type="PANTHER" id="PTHR12246">
    <property type="entry name" value="PALMITOYLTRANSFERASE ZDHHC16"/>
    <property type="match status" value="1"/>
</dbReference>
<protein>
    <recommendedName>
        <fullName evidence="7">Palmitoyltransferase</fullName>
        <ecNumber evidence="7">2.3.1.225</ecNumber>
    </recommendedName>
</protein>
<evidence type="ECO:0000256" key="7">
    <source>
        <dbReference type="RuleBase" id="RU079119"/>
    </source>
</evidence>
<dbReference type="Proteomes" id="UP001230268">
    <property type="component" value="Unassembled WGS sequence"/>
</dbReference>
<evidence type="ECO:0000256" key="3">
    <source>
        <dbReference type="ARBA" id="ARBA00022692"/>
    </source>
</evidence>
<comment type="domain">
    <text evidence="7">The DHHC domain is required for palmitoyltransferase activity.</text>
</comment>
<comment type="similarity">
    <text evidence="7">Belongs to the DHHC palmitoyltransferase family.</text>
</comment>
<dbReference type="EC" id="2.3.1.225" evidence="7"/>
<feature type="transmembrane region" description="Helical" evidence="7">
    <location>
        <begin position="12"/>
        <end position="38"/>
    </location>
</feature>
<keyword evidence="3 7" id="KW-0812">Transmembrane</keyword>
<gene>
    <name evidence="9" type="ORF">BgAZ_402580</name>
</gene>
<keyword evidence="5 7" id="KW-0472">Membrane</keyword>
<evidence type="ECO:0000256" key="6">
    <source>
        <dbReference type="ARBA" id="ARBA00023315"/>
    </source>
</evidence>
<comment type="caution">
    <text evidence="9">The sequence shown here is derived from an EMBL/GenBank/DDBJ whole genome shotgun (WGS) entry which is preliminary data.</text>
</comment>
<keyword evidence="2 7" id="KW-0808">Transferase</keyword>
<comment type="subcellular location">
    <subcellularLocation>
        <location evidence="1">Membrane</location>
        <topology evidence="1">Multi-pass membrane protein</topology>
    </subcellularLocation>
</comment>
<dbReference type="InterPro" id="IPR001594">
    <property type="entry name" value="Palmitoyltrfase_DHHC"/>
</dbReference>
<comment type="catalytic activity">
    <reaction evidence="7">
        <text>L-cysteinyl-[protein] + hexadecanoyl-CoA = S-hexadecanoyl-L-cysteinyl-[protein] + CoA</text>
        <dbReference type="Rhea" id="RHEA:36683"/>
        <dbReference type="Rhea" id="RHEA-COMP:10131"/>
        <dbReference type="Rhea" id="RHEA-COMP:11032"/>
        <dbReference type="ChEBI" id="CHEBI:29950"/>
        <dbReference type="ChEBI" id="CHEBI:57287"/>
        <dbReference type="ChEBI" id="CHEBI:57379"/>
        <dbReference type="ChEBI" id="CHEBI:74151"/>
        <dbReference type="EC" id="2.3.1.225"/>
    </reaction>
</comment>
<evidence type="ECO:0000313" key="10">
    <source>
        <dbReference type="Proteomes" id="UP001230268"/>
    </source>
</evidence>
<dbReference type="InterPro" id="IPR039859">
    <property type="entry name" value="PFA4/ZDH16/20/ERF2-like"/>
</dbReference>
<feature type="domain" description="Palmitoyltransferase DHHC" evidence="8">
    <location>
        <begin position="94"/>
        <end position="222"/>
    </location>
</feature>
<dbReference type="GO" id="GO:0016020">
    <property type="term" value="C:membrane"/>
    <property type="evidence" value="ECO:0007669"/>
    <property type="project" value="UniProtKB-SubCell"/>
</dbReference>
<keyword evidence="6 7" id="KW-0012">Acyltransferase</keyword>
<reference evidence="9" key="1">
    <citation type="submission" date="2023-08" db="EMBL/GenBank/DDBJ databases">
        <title>Draft sequence of the Babesia gibsoni genome.</title>
        <authorList>
            <person name="Yamagishi J.Y."/>
            <person name="Xuan X.X."/>
        </authorList>
    </citation>
    <scope>NUCLEOTIDE SEQUENCE</scope>
    <source>
        <strain evidence="9">Azabu</strain>
    </source>
</reference>
<feature type="transmembrane region" description="Helical" evidence="7">
    <location>
        <begin position="141"/>
        <end position="161"/>
    </location>
</feature>
<evidence type="ECO:0000256" key="5">
    <source>
        <dbReference type="ARBA" id="ARBA00023136"/>
    </source>
</evidence>
<sequence length="319" mass="35991">MSNGHLRAPSLVEILVLIPTYILVGYSECISTILSLIWWERSPALTAALIGLHSLLVIMAMWAHWMSLFTDPGQVPAFDDEAMAEDALRWGFTKCTKCDSIRPKRTYHCKVCRRCILHMDHHCPWIGNCVGLFNQKFFIQYNVYVFLVGMSDLGIGSSIVYKVYENVSMSPQTLSQKYGMGLIICTVIFFMLAVIFTIFTLNVLFDQIRGLYRNQTTIDRLKGISTREQTLLQSAINVFGGPPSMKWLLPIRMKPKYLGASLSAADVVAISILDEREAHMFDGNEELQCIELAANAQGRRHRLKTLNSGKAETETEVIV</sequence>
<keyword evidence="10" id="KW-1185">Reference proteome</keyword>
<dbReference type="PROSITE" id="PS50216">
    <property type="entry name" value="DHHC"/>
    <property type="match status" value="1"/>
</dbReference>
<dbReference type="Pfam" id="PF01529">
    <property type="entry name" value="DHHC"/>
    <property type="match status" value="1"/>
</dbReference>
<evidence type="ECO:0000313" key="9">
    <source>
        <dbReference type="EMBL" id="KAK1442228.1"/>
    </source>
</evidence>
<evidence type="ECO:0000256" key="4">
    <source>
        <dbReference type="ARBA" id="ARBA00022989"/>
    </source>
</evidence>
<feature type="transmembrane region" description="Helical" evidence="7">
    <location>
        <begin position="44"/>
        <end position="63"/>
    </location>
</feature>
<dbReference type="GO" id="GO:0019706">
    <property type="term" value="F:protein-cysteine S-palmitoyltransferase activity"/>
    <property type="evidence" value="ECO:0007669"/>
    <property type="project" value="UniProtKB-EC"/>
</dbReference>
<dbReference type="EMBL" id="JAVEPI010000004">
    <property type="protein sequence ID" value="KAK1442228.1"/>
    <property type="molecule type" value="Genomic_DNA"/>
</dbReference>
<evidence type="ECO:0000256" key="1">
    <source>
        <dbReference type="ARBA" id="ARBA00004141"/>
    </source>
</evidence>
<keyword evidence="4 7" id="KW-1133">Transmembrane helix</keyword>
<evidence type="ECO:0000256" key="2">
    <source>
        <dbReference type="ARBA" id="ARBA00022679"/>
    </source>
</evidence>
<organism evidence="9 10">
    <name type="scientific">Babesia gibsoni</name>
    <dbReference type="NCBI Taxonomy" id="33632"/>
    <lineage>
        <taxon>Eukaryota</taxon>
        <taxon>Sar</taxon>
        <taxon>Alveolata</taxon>
        <taxon>Apicomplexa</taxon>
        <taxon>Aconoidasida</taxon>
        <taxon>Piroplasmida</taxon>
        <taxon>Babesiidae</taxon>
        <taxon>Babesia</taxon>
    </lineage>
</organism>
<accession>A0AAD8LIU5</accession>